<evidence type="ECO:0000256" key="3">
    <source>
        <dbReference type="ARBA" id="ARBA00049026"/>
    </source>
</evidence>
<dbReference type="HAMAP" id="MF_00712">
    <property type="entry name" value="GcvPA"/>
    <property type="match status" value="1"/>
</dbReference>
<dbReference type="InterPro" id="IPR023010">
    <property type="entry name" value="GcvPA"/>
</dbReference>
<evidence type="ECO:0000259" key="5">
    <source>
        <dbReference type="Pfam" id="PF02347"/>
    </source>
</evidence>
<dbReference type="CDD" id="cd00613">
    <property type="entry name" value="GDC-P"/>
    <property type="match status" value="1"/>
</dbReference>
<dbReference type="Gene3D" id="3.90.1150.10">
    <property type="entry name" value="Aspartate Aminotransferase, domain 1"/>
    <property type="match status" value="1"/>
</dbReference>
<comment type="catalytic activity">
    <reaction evidence="3 4">
        <text>N(6)-[(R)-lipoyl]-L-lysyl-[glycine-cleavage complex H protein] + glycine + H(+) = N(6)-[(R)-S(8)-aminomethyldihydrolipoyl]-L-lysyl-[glycine-cleavage complex H protein] + CO2</text>
        <dbReference type="Rhea" id="RHEA:24304"/>
        <dbReference type="Rhea" id="RHEA-COMP:10494"/>
        <dbReference type="Rhea" id="RHEA-COMP:10495"/>
        <dbReference type="ChEBI" id="CHEBI:15378"/>
        <dbReference type="ChEBI" id="CHEBI:16526"/>
        <dbReference type="ChEBI" id="CHEBI:57305"/>
        <dbReference type="ChEBI" id="CHEBI:83099"/>
        <dbReference type="ChEBI" id="CHEBI:83143"/>
        <dbReference type="EC" id="1.4.4.2"/>
    </reaction>
</comment>
<evidence type="ECO:0000256" key="2">
    <source>
        <dbReference type="ARBA" id="ARBA00023002"/>
    </source>
</evidence>
<proteinExistence type="inferred from homology"/>
<dbReference type="GO" id="GO:0009116">
    <property type="term" value="P:nucleoside metabolic process"/>
    <property type="evidence" value="ECO:0007669"/>
    <property type="project" value="InterPro"/>
</dbReference>
<dbReference type="AlphaFoldDB" id="A0A2S8G410"/>
<dbReference type="InterPro" id="IPR015421">
    <property type="entry name" value="PyrdxlP-dep_Trfase_major"/>
</dbReference>
<dbReference type="InterPro" id="IPR049315">
    <property type="entry name" value="GDC-P_N"/>
</dbReference>
<comment type="caution">
    <text evidence="6">The sequence shown here is derived from an EMBL/GenBank/DDBJ whole genome shotgun (WGS) entry which is preliminary data.</text>
</comment>
<comment type="subunit">
    <text evidence="4">The glycine cleavage system is composed of four proteins: P, T, L and H. In this organism, the P 'protein' is a heterodimer of two subunits.</text>
</comment>
<feature type="domain" description="Glycine cleavage system P-protein N-terminal" evidence="5">
    <location>
        <begin position="2"/>
        <end position="445"/>
    </location>
</feature>
<comment type="similarity">
    <text evidence="4">Belongs to the GcvP family. N-terminal subunit subfamily.</text>
</comment>
<dbReference type="RefSeq" id="WP_105350444.1">
    <property type="nucleotide sequence ID" value="NZ_PUIA01000016.1"/>
</dbReference>
<dbReference type="PANTHER" id="PTHR42806:SF1">
    <property type="entry name" value="GLYCINE DEHYDROGENASE (DECARBOXYLATING)"/>
    <property type="match status" value="1"/>
</dbReference>
<dbReference type="NCBIfam" id="NF001696">
    <property type="entry name" value="PRK00451.1"/>
    <property type="match status" value="1"/>
</dbReference>
<organism evidence="6 7">
    <name type="scientific">Blastopirellula marina</name>
    <dbReference type="NCBI Taxonomy" id="124"/>
    <lineage>
        <taxon>Bacteria</taxon>
        <taxon>Pseudomonadati</taxon>
        <taxon>Planctomycetota</taxon>
        <taxon>Planctomycetia</taxon>
        <taxon>Pirellulales</taxon>
        <taxon>Pirellulaceae</taxon>
        <taxon>Blastopirellula</taxon>
    </lineage>
</organism>
<reference evidence="6 7" key="1">
    <citation type="submission" date="2018-02" db="EMBL/GenBank/DDBJ databases">
        <title>Comparative genomes isolates from brazilian mangrove.</title>
        <authorList>
            <person name="Araujo J.E."/>
            <person name="Taketani R.G."/>
            <person name="Silva M.C.P."/>
            <person name="Loureco M.V."/>
            <person name="Andreote F.D."/>
        </authorList>
    </citation>
    <scope>NUCLEOTIDE SEQUENCE [LARGE SCALE GENOMIC DNA]</scope>
    <source>
        <strain evidence="6 7">HEX-2 MGV</strain>
    </source>
</reference>
<dbReference type="GO" id="GO:0004375">
    <property type="term" value="F:glycine dehydrogenase (decarboxylating) activity"/>
    <property type="evidence" value="ECO:0007669"/>
    <property type="project" value="UniProtKB-EC"/>
</dbReference>
<name>A0A2S8G410_9BACT</name>
<dbReference type="PIRSF" id="PIRSF006815">
    <property type="entry name" value="GcvPA"/>
    <property type="match status" value="1"/>
</dbReference>
<dbReference type="InterPro" id="IPR015424">
    <property type="entry name" value="PyrdxlP-dep_Trfase"/>
</dbReference>
<gene>
    <name evidence="4" type="primary">gcvPA</name>
    <name evidence="6" type="ORF">C5Y96_04840</name>
</gene>
<dbReference type="InterPro" id="IPR015422">
    <property type="entry name" value="PyrdxlP-dep_Trfase_small"/>
</dbReference>
<dbReference type="OrthoDB" id="9771867at2"/>
<keyword evidence="2 4" id="KW-0560">Oxidoreductase</keyword>
<dbReference type="Gene3D" id="3.40.640.10">
    <property type="entry name" value="Type I PLP-dependent aspartate aminotransferase-like (Major domain)"/>
    <property type="match status" value="1"/>
</dbReference>
<sequence length="457" mass="49569">MSYLYNTPDDQAAMLKSIGVDSIEELFSTIPEDLRLKRDLNLPPQMGELELTQHLSALAAKNASPATHACFLGGGSYDHFVPAAVDALASRGEFYTSYTPYQPEVSQGNLQAMFEYQTLICDLTGMDLSNASLYDGGSALAEAVIMALNTGKRGEKVVVLGTVHPEYRQILQTYFTDLGIEIVEIACPDGIADLAKVEASIDASTNCVIVQSPNFFGGIEDVAAIAEIAHKNDAVVIQSFDPISLGLLKRPGDLGADIAVAEGHSLGSPMQYGGPYLGIMACSDQFVRRLPGRIVGQTEDRRGKRCWVLTLQTREQHIRREKATSNICTNQGLFALRASIYLSLLGPSGLKQAAILCTQKAHYAQQTLTEIERLEPVFGGSPFFKEFVLRDTQGNVEGLLAEAREAGFLGGVPLGQFFPEMEDCFLVCVTEKRTKTEIDALTRTFSLCHTGGSTIHA</sequence>
<evidence type="ECO:0000256" key="1">
    <source>
        <dbReference type="ARBA" id="ARBA00003788"/>
    </source>
</evidence>
<dbReference type="PANTHER" id="PTHR42806">
    <property type="entry name" value="GLYCINE CLEAVAGE SYSTEM P-PROTEIN"/>
    <property type="match status" value="1"/>
</dbReference>
<evidence type="ECO:0000256" key="4">
    <source>
        <dbReference type="HAMAP-Rule" id="MF_00712"/>
    </source>
</evidence>
<comment type="function">
    <text evidence="1 4">The glycine cleavage system catalyzes the degradation of glycine. The P protein binds the alpha-amino group of glycine through its pyridoxal phosphate cofactor; CO(2) is released and the remaining methylamine moiety is then transferred to the lipoamide cofactor of the H protein.</text>
</comment>
<dbReference type="SUPFAM" id="SSF53383">
    <property type="entry name" value="PLP-dependent transferases"/>
    <property type="match status" value="1"/>
</dbReference>
<dbReference type="Proteomes" id="UP000240009">
    <property type="component" value="Unassembled WGS sequence"/>
</dbReference>
<accession>A0A2S8G410</accession>
<dbReference type="InterPro" id="IPR020581">
    <property type="entry name" value="GDC_P"/>
</dbReference>
<evidence type="ECO:0000313" key="6">
    <source>
        <dbReference type="EMBL" id="PQO39188.1"/>
    </source>
</evidence>
<dbReference type="Pfam" id="PF02347">
    <property type="entry name" value="GDC-P"/>
    <property type="match status" value="1"/>
</dbReference>
<dbReference type="EMBL" id="PUIA01000016">
    <property type="protein sequence ID" value="PQO39188.1"/>
    <property type="molecule type" value="Genomic_DNA"/>
</dbReference>
<dbReference type="EC" id="1.4.4.2" evidence="4"/>
<dbReference type="GO" id="GO:0019464">
    <property type="term" value="P:glycine decarboxylation via glycine cleavage system"/>
    <property type="evidence" value="ECO:0007669"/>
    <property type="project" value="UniProtKB-UniRule"/>
</dbReference>
<evidence type="ECO:0000313" key="7">
    <source>
        <dbReference type="Proteomes" id="UP000240009"/>
    </source>
</evidence>
<protein>
    <recommendedName>
        <fullName evidence="4">Probable glycine dehydrogenase (decarboxylating) subunit 1</fullName>
        <ecNumber evidence="4">1.4.4.2</ecNumber>
    </recommendedName>
    <alternativeName>
        <fullName evidence="4">Glycine cleavage system P-protein subunit 1</fullName>
    </alternativeName>
    <alternativeName>
        <fullName evidence="4">Glycine decarboxylase subunit 1</fullName>
    </alternativeName>
    <alternativeName>
        <fullName evidence="4">Glycine dehydrogenase (aminomethyl-transferring) subunit 1</fullName>
    </alternativeName>
</protein>